<dbReference type="Proteomes" id="UP000499080">
    <property type="component" value="Unassembled WGS sequence"/>
</dbReference>
<organism evidence="3 4">
    <name type="scientific">Araneus ventricosus</name>
    <name type="common">Orbweaver spider</name>
    <name type="synonym">Epeira ventricosa</name>
    <dbReference type="NCBI Taxonomy" id="182803"/>
    <lineage>
        <taxon>Eukaryota</taxon>
        <taxon>Metazoa</taxon>
        <taxon>Ecdysozoa</taxon>
        <taxon>Arthropoda</taxon>
        <taxon>Chelicerata</taxon>
        <taxon>Arachnida</taxon>
        <taxon>Araneae</taxon>
        <taxon>Araneomorphae</taxon>
        <taxon>Entelegynae</taxon>
        <taxon>Araneoidea</taxon>
        <taxon>Araneidae</taxon>
        <taxon>Araneus</taxon>
    </lineage>
</organism>
<dbReference type="EMBL" id="BGPR01149335">
    <property type="protein sequence ID" value="GBN82183.1"/>
    <property type="molecule type" value="Genomic_DNA"/>
</dbReference>
<evidence type="ECO:0000313" key="2">
    <source>
        <dbReference type="EMBL" id="GBN66928.1"/>
    </source>
</evidence>
<proteinExistence type="predicted"/>
<sequence length="76" mass="8413">AKVRGPGLAAARSFHTYPCKTLFPTIRLTLLGSDFHVRNNIISAKSTDEFMIKFRHAKLSQHPLVIVPADVLAPMV</sequence>
<dbReference type="EMBL" id="BGPR01140608">
    <property type="protein sequence ID" value="GBN66882.1"/>
    <property type="molecule type" value="Genomic_DNA"/>
</dbReference>
<evidence type="ECO:0000313" key="4">
    <source>
        <dbReference type="Proteomes" id="UP000499080"/>
    </source>
</evidence>
<reference evidence="3 4" key="1">
    <citation type="journal article" date="2019" name="Sci. Rep.">
        <title>Orb-weaving spider Araneus ventricosus genome elucidates the spidroin gene catalogue.</title>
        <authorList>
            <person name="Kono N."/>
            <person name="Nakamura H."/>
            <person name="Ohtoshi R."/>
            <person name="Moran D.A.P."/>
            <person name="Shinohara A."/>
            <person name="Yoshida Y."/>
            <person name="Fujiwara M."/>
            <person name="Mori M."/>
            <person name="Tomita M."/>
            <person name="Arakawa K."/>
        </authorList>
    </citation>
    <scope>NUCLEOTIDE SEQUENCE [LARGE SCALE GENOMIC DNA]</scope>
</reference>
<dbReference type="EMBL" id="BGPR01140628">
    <property type="protein sequence ID" value="GBN66928.1"/>
    <property type="molecule type" value="Genomic_DNA"/>
</dbReference>
<name>A0A4Y2S2N0_ARAVE</name>
<keyword evidence="4" id="KW-1185">Reference proteome</keyword>
<evidence type="ECO:0000313" key="3">
    <source>
        <dbReference type="EMBL" id="GBN82183.1"/>
    </source>
</evidence>
<protein>
    <submittedName>
        <fullName evidence="3">Uncharacterized protein</fullName>
    </submittedName>
</protein>
<gene>
    <name evidence="2" type="ORF">AVEN_170371_1</name>
    <name evidence="1" type="ORF">AVEN_253372_1</name>
    <name evidence="3" type="ORF">AVEN_81819_1</name>
</gene>
<comment type="caution">
    <text evidence="3">The sequence shown here is derived from an EMBL/GenBank/DDBJ whole genome shotgun (WGS) entry which is preliminary data.</text>
</comment>
<accession>A0A4Y2S2N0</accession>
<evidence type="ECO:0000313" key="1">
    <source>
        <dbReference type="EMBL" id="GBN66882.1"/>
    </source>
</evidence>
<feature type="non-terminal residue" evidence="3">
    <location>
        <position position="1"/>
    </location>
</feature>
<dbReference type="AlphaFoldDB" id="A0A4Y2S2N0"/>